<accession>A0A166HPW5</accession>
<dbReference type="PATRIC" id="fig|33960.6.peg.994"/>
<dbReference type="PROSITE" id="PS00062">
    <property type="entry name" value="ALDOKETO_REDUCTASE_2"/>
    <property type="match status" value="1"/>
</dbReference>
<proteinExistence type="inferred from homology"/>
<evidence type="ECO:0000256" key="1">
    <source>
        <dbReference type="ARBA" id="ARBA00007905"/>
    </source>
</evidence>
<evidence type="ECO:0000256" key="6">
    <source>
        <dbReference type="PIRSR" id="PIRSR000097-3"/>
    </source>
</evidence>
<dbReference type="SUPFAM" id="SSF51430">
    <property type="entry name" value="NAD(P)-linked oxidoreductase"/>
    <property type="match status" value="1"/>
</dbReference>
<dbReference type="InterPro" id="IPR036812">
    <property type="entry name" value="NAD(P)_OxRdtase_dom_sf"/>
</dbReference>
<dbReference type="FunFam" id="3.20.20.100:FF:000002">
    <property type="entry name" value="2,5-diketo-D-gluconic acid reductase A"/>
    <property type="match status" value="1"/>
</dbReference>
<dbReference type="EMBL" id="JYDC01000016">
    <property type="protein sequence ID" value="KZL42991.1"/>
    <property type="molecule type" value="Genomic_DNA"/>
</dbReference>
<dbReference type="CDD" id="cd19071">
    <property type="entry name" value="AKR_AKR1-5-like"/>
    <property type="match status" value="1"/>
</dbReference>
<dbReference type="PIRSF" id="PIRSF000097">
    <property type="entry name" value="AKR"/>
    <property type="match status" value="1"/>
</dbReference>
<dbReference type="PRINTS" id="PR00069">
    <property type="entry name" value="ALDKETRDTASE"/>
</dbReference>
<dbReference type="PROSITE" id="PS00798">
    <property type="entry name" value="ALDOKETO_REDUCTASE_1"/>
    <property type="match status" value="1"/>
</dbReference>
<dbReference type="InterPro" id="IPR023210">
    <property type="entry name" value="NADP_OxRdtase_dom"/>
</dbReference>
<gene>
    <name evidence="8" type="ORF">TY91_02915</name>
</gene>
<feature type="site" description="Lowers pKa of active site Tyr" evidence="6">
    <location>
        <position position="76"/>
    </location>
</feature>
<feature type="binding site" evidence="5">
    <location>
        <position position="109"/>
    </location>
    <ligand>
        <name>substrate</name>
    </ligand>
</feature>
<evidence type="ECO:0000313" key="9">
    <source>
        <dbReference type="Proteomes" id="UP000076480"/>
    </source>
</evidence>
<evidence type="ECO:0000259" key="7">
    <source>
        <dbReference type="Pfam" id="PF00248"/>
    </source>
</evidence>
<dbReference type="InterPro" id="IPR020471">
    <property type="entry name" value="AKR"/>
</dbReference>
<sequence length="293" mass="33618">MENEHYTLNNGTKIPKIAFGTWLVPNNEAGAQTVTTALTVGYRHIDTAAVYGNEEAVGQGIRNSKLPREDLFITTKLWNADQGYQKTKIAFEKSLERLQLDYVDLYLIHSPADRTPSEREQDTESWQAMVDEYPTPDNPVDNWFENVASSWQAMTELYHEGKIKALGVSNFYPAHFERVFKNVSVQPMVNQIRLNPSQVLPETVKYDDAHQIITEAYSPFGQGRSFKVPLYQELAAKYHKTVSQILLRWSLDHQYLPLPKAGHEAHMRENLNVFDFDLTPEDISRLDSLNTKK</sequence>
<dbReference type="PANTHER" id="PTHR43827">
    <property type="entry name" value="2,5-DIKETO-D-GLUCONIC ACID REDUCTASE"/>
    <property type="match status" value="1"/>
</dbReference>
<feature type="domain" description="NADP-dependent oxidoreductase" evidence="7">
    <location>
        <begin position="16"/>
        <end position="290"/>
    </location>
</feature>
<dbReference type="AlphaFoldDB" id="A0A166HPW5"/>
<feature type="active site" description="Proton donor" evidence="4">
    <location>
        <position position="51"/>
    </location>
</feature>
<dbReference type="InterPro" id="IPR018170">
    <property type="entry name" value="Aldo/ket_reductase_CS"/>
</dbReference>
<comment type="similarity">
    <text evidence="1">Belongs to the aldo/keto reductase family.</text>
</comment>
<reference evidence="8 9" key="1">
    <citation type="submission" date="2015-02" db="EMBL/GenBank/DDBJ databases">
        <title>Draft genome sequence of Lactobacillus collinoides CUPV2371 isolated from a natural cider, the first genome sequence of a strain of this species.</title>
        <authorList>
            <person name="Puertas A.I."/>
            <person name="Spano G."/>
            <person name="Capozzi V."/>
            <person name="Lamontanara A."/>
            <person name="Orru L."/>
            <person name="Duenas M.T."/>
        </authorList>
    </citation>
    <scope>NUCLEOTIDE SEQUENCE [LARGE SCALE GENOMIC DNA]</scope>
    <source>
        <strain evidence="8 9">237</strain>
    </source>
</reference>
<dbReference type="GO" id="GO:0016616">
    <property type="term" value="F:oxidoreductase activity, acting on the CH-OH group of donors, NAD or NADP as acceptor"/>
    <property type="evidence" value="ECO:0007669"/>
    <property type="project" value="UniProtKB-ARBA"/>
</dbReference>
<dbReference type="Pfam" id="PF00248">
    <property type="entry name" value="Aldo_ket_red"/>
    <property type="match status" value="1"/>
</dbReference>
<dbReference type="Gene3D" id="3.20.20.100">
    <property type="entry name" value="NADP-dependent oxidoreductase domain"/>
    <property type="match status" value="1"/>
</dbReference>
<keyword evidence="9" id="KW-1185">Reference proteome</keyword>
<dbReference type="Proteomes" id="UP000076480">
    <property type="component" value="Unassembled WGS sequence"/>
</dbReference>
<keyword evidence="2" id="KW-0521">NADP</keyword>
<evidence type="ECO:0000256" key="2">
    <source>
        <dbReference type="ARBA" id="ARBA00022857"/>
    </source>
</evidence>
<evidence type="ECO:0000256" key="3">
    <source>
        <dbReference type="ARBA" id="ARBA00023002"/>
    </source>
</evidence>
<evidence type="ECO:0000256" key="4">
    <source>
        <dbReference type="PIRSR" id="PIRSR000097-1"/>
    </source>
</evidence>
<evidence type="ECO:0000256" key="5">
    <source>
        <dbReference type="PIRSR" id="PIRSR000097-2"/>
    </source>
</evidence>
<organism evidence="8 9">
    <name type="scientific">Secundilactobacillus collinoides</name>
    <name type="common">Lactobacillus collinoides</name>
    <dbReference type="NCBI Taxonomy" id="33960"/>
    <lineage>
        <taxon>Bacteria</taxon>
        <taxon>Bacillati</taxon>
        <taxon>Bacillota</taxon>
        <taxon>Bacilli</taxon>
        <taxon>Lactobacillales</taxon>
        <taxon>Lactobacillaceae</taxon>
        <taxon>Secundilactobacillus</taxon>
    </lineage>
</organism>
<protein>
    <recommendedName>
        <fullName evidence="7">NADP-dependent oxidoreductase domain-containing protein</fullName>
    </recommendedName>
</protein>
<dbReference type="PANTHER" id="PTHR43827:SF3">
    <property type="entry name" value="NADP-DEPENDENT OXIDOREDUCTASE DOMAIN-CONTAINING PROTEIN"/>
    <property type="match status" value="1"/>
</dbReference>
<keyword evidence="3" id="KW-0560">Oxidoreductase</keyword>
<comment type="caution">
    <text evidence="8">The sequence shown here is derived from an EMBL/GenBank/DDBJ whole genome shotgun (WGS) entry which is preliminary data.</text>
</comment>
<evidence type="ECO:0000313" key="8">
    <source>
        <dbReference type="EMBL" id="KZL42991.1"/>
    </source>
</evidence>
<name>A0A166HPW5_SECCO</name>